<keyword evidence="1" id="KW-1133">Transmembrane helix</keyword>
<feature type="transmembrane region" description="Helical" evidence="1">
    <location>
        <begin position="191"/>
        <end position="212"/>
    </location>
</feature>
<keyword evidence="3" id="KW-1185">Reference proteome</keyword>
<feature type="transmembrane region" description="Helical" evidence="1">
    <location>
        <begin position="239"/>
        <end position="264"/>
    </location>
</feature>
<dbReference type="Proteomes" id="UP000053558">
    <property type="component" value="Unassembled WGS sequence"/>
</dbReference>
<reference evidence="3" key="1">
    <citation type="journal article" date="2012" name="Science">
        <title>The Paleozoic origin of enzymatic lignin decomposition reconstructed from 31 fungal genomes.</title>
        <authorList>
            <person name="Floudas D."/>
            <person name="Binder M."/>
            <person name="Riley R."/>
            <person name="Barry K."/>
            <person name="Blanchette R.A."/>
            <person name="Henrissat B."/>
            <person name="Martinez A.T."/>
            <person name="Otillar R."/>
            <person name="Spatafora J.W."/>
            <person name="Yadav J.S."/>
            <person name="Aerts A."/>
            <person name="Benoit I."/>
            <person name="Boyd A."/>
            <person name="Carlson A."/>
            <person name="Copeland A."/>
            <person name="Coutinho P.M."/>
            <person name="de Vries R.P."/>
            <person name="Ferreira P."/>
            <person name="Findley K."/>
            <person name="Foster B."/>
            <person name="Gaskell J."/>
            <person name="Glotzer D."/>
            <person name="Gorecki P."/>
            <person name="Heitman J."/>
            <person name="Hesse C."/>
            <person name="Hori C."/>
            <person name="Igarashi K."/>
            <person name="Jurgens J.A."/>
            <person name="Kallen N."/>
            <person name="Kersten P."/>
            <person name="Kohler A."/>
            <person name="Kuees U."/>
            <person name="Kumar T.K.A."/>
            <person name="Kuo A."/>
            <person name="LaButti K."/>
            <person name="Larrondo L.F."/>
            <person name="Lindquist E."/>
            <person name="Ling A."/>
            <person name="Lombard V."/>
            <person name="Lucas S."/>
            <person name="Lundell T."/>
            <person name="Martin R."/>
            <person name="McLaughlin D.J."/>
            <person name="Morgenstern I."/>
            <person name="Morin E."/>
            <person name="Murat C."/>
            <person name="Nagy L.G."/>
            <person name="Nolan M."/>
            <person name="Ohm R.A."/>
            <person name="Patyshakuliyeva A."/>
            <person name="Rokas A."/>
            <person name="Ruiz-Duenas F.J."/>
            <person name="Sabat G."/>
            <person name="Salamov A."/>
            <person name="Samejima M."/>
            <person name="Schmutz J."/>
            <person name="Slot J.C."/>
            <person name="St John F."/>
            <person name="Stenlid J."/>
            <person name="Sun H."/>
            <person name="Sun S."/>
            <person name="Syed K."/>
            <person name="Tsang A."/>
            <person name="Wiebenga A."/>
            <person name="Young D."/>
            <person name="Pisabarro A."/>
            <person name="Eastwood D.C."/>
            <person name="Martin F."/>
            <person name="Cullen D."/>
            <person name="Grigoriev I.V."/>
            <person name="Hibbett D.S."/>
        </authorList>
    </citation>
    <scope>NUCLEOTIDE SEQUENCE [LARGE SCALE GENOMIC DNA]</scope>
    <source>
        <strain evidence="3">RWD-64-598 SS2</strain>
    </source>
</reference>
<dbReference type="GeneID" id="19199854"/>
<feature type="transmembrane region" description="Helical" evidence="1">
    <location>
        <begin position="270"/>
        <end position="289"/>
    </location>
</feature>
<accession>A0A5M3MM93</accession>
<protein>
    <submittedName>
        <fullName evidence="2">Uncharacterized protein</fullName>
    </submittedName>
</protein>
<feature type="transmembrane region" description="Helical" evidence="1">
    <location>
        <begin position="66"/>
        <end position="85"/>
    </location>
</feature>
<keyword evidence="1" id="KW-0812">Transmembrane</keyword>
<dbReference type="OrthoDB" id="3267806at2759"/>
<feature type="transmembrane region" description="Helical" evidence="1">
    <location>
        <begin position="26"/>
        <end position="46"/>
    </location>
</feature>
<comment type="caution">
    <text evidence="2">The sequence shown here is derived from an EMBL/GenBank/DDBJ whole genome shotgun (WGS) entry which is preliminary data.</text>
</comment>
<dbReference type="AlphaFoldDB" id="A0A5M3MM93"/>
<dbReference type="RefSeq" id="XP_007769162.1">
    <property type="nucleotide sequence ID" value="XM_007770972.1"/>
</dbReference>
<gene>
    <name evidence="2" type="ORF">CONPUDRAFT_124826</name>
</gene>
<keyword evidence="1" id="KW-0472">Membrane</keyword>
<evidence type="ECO:0000313" key="2">
    <source>
        <dbReference type="EMBL" id="EIW80140.1"/>
    </source>
</evidence>
<proteinExistence type="predicted"/>
<feature type="transmembrane region" description="Helical" evidence="1">
    <location>
        <begin position="146"/>
        <end position="171"/>
    </location>
</feature>
<dbReference type="KEGG" id="cput:CONPUDRAFT_124826"/>
<evidence type="ECO:0000256" key="1">
    <source>
        <dbReference type="SAM" id="Phobius"/>
    </source>
</evidence>
<organism evidence="2 3">
    <name type="scientific">Coniophora puteana (strain RWD-64-598)</name>
    <name type="common">Brown rot fungus</name>
    <dbReference type="NCBI Taxonomy" id="741705"/>
    <lineage>
        <taxon>Eukaryota</taxon>
        <taxon>Fungi</taxon>
        <taxon>Dikarya</taxon>
        <taxon>Basidiomycota</taxon>
        <taxon>Agaricomycotina</taxon>
        <taxon>Agaricomycetes</taxon>
        <taxon>Agaricomycetidae</taxon>
        <taxon>Boletales</taxon>
        <taxon>Coniophorineae</taxon>
        <taxon>Coniophoraceae</taxon>
        <taxon>Coniophora</taxon>
    </lineage>
</organism>
<dbReference type="EMBL" id="JH711579">
    <property type="protein sequence ID" value="EIW80140.1"/>
    <property type="molecule type" value="Genomic_DNA"/>
</dbReference>
<dbReference type="OMA" id="YTLESTW"/>
<name>A0A5M3MM93_CONPW</name>
<sequence>MSLNASSSGVPTDETAQQLLNDRLHLIGSTTVAGTFYGMMCITYFACLRSLLSGHSSKRKMARKLHLAYASVLFVLGTIYIATLARGAQVSYVDHRLFEGGPSAYSDLDFSSLDGILGDLAFDTSKNVADGIMVWRFFIVCRDMTLFRYVAVFVCLLYAASAGMGLTSVVQSSLPGHSFYSSSTINFATPAFSFSVGLNVIVTSFIVGRIIVHHRRLRDAMDELSWNAMGHGFQAQYTTIVTMMIESSAIFTVTALTFIVLYVLDNPGQYVLISSLEQAQIIASLLIIYRVSRGTAWTRDTGSESMSSFAVRRTVADVESTAPEGALSDFGGMHKGQQMRSLTSMSFALNDGKS</sequence>
<evidence type="ECO:0000313" key="3">
    <source>
        <dbReference type="Proteomes" id="UP000053558"/>
    </source>
</evidence>